<protein>
    <submittedName>
        <fullName evidence="1">Uncharacterized protein</fullName>
    </submittedName>
</protein>
<reference evidence="1 2" key="1">
    <citation type="submission" date="2016-10" db="EMBL/GenBank/DDBJ databases">
        <authorList>
            <person name="de Groot N.N."/>
        </authorList>
    </citation>
    <scope>NUCLEOTIDE SEQUENCE [LARGE SCALE GENOMIC DNA]</scope>
    <source>
        <strain evidence="1 2">AA1</strain>
    </source>
</reference>
<gene>
    <name evidence="1" type="ORF">SAMN05216233_10676</name>
</gene>
<dbReference type="Gene3D" id="3.20.20.370">
    <property type="entry name" value="Glycoside hydrolase/deacetylase"/>
    <property type="match status" value="1"/>
</dbReference>
<dbReference type="EMBL" id="FMUX01000006">
    <property type="protein sequence ID" value="SCY27544.1"/>
    <property type="molecule type" value="Genomic_DNA"/>
</dbReference>
<dbReference type="PROSITE" id="PS51257">
    <property type="entry name" value="PROKAR_LIPOPROTEIN"/>
    <property type="match status" value="1"/>
</dbReference>
<dbReference type="RefSeq" id="WP_092210516.1">
    <property type="nucleotide sequence ID" value="NZ_FMUX01000006.1"/>
</dbReference>
<dbReference type="OrthoDB" id="9776235at2"/>
<name>A0A1G5EKT1_9BACT</name>
<evidence type="ECO:0000313" key="1">
    <source>
        <dbReference type="EMBL" id="SCY27544.1"/>
    </source>
</evidence>
<dbReference type="AlphaFoldDB" id="A0A1G5EKT1"/>
<keyword evidence="2" id="KW-1185">Reference proteome</keyword>
<evidence type="ECO:0000313" key="2">
    <source>
        <dbReference type="Proteomes" id="UP000198870"/>
    </source>
</evidence>
<sequence>MGIKSDMRFCFFLLVFLVAGSSCVERPWHHSAGEYVVVQPSAGQSLDTVASDFGGGPAGLPAIEALNPPALTPANTPLLVPATPAYELGIRAGGYQVVPVLTYRWVGGADFEALEARLRADLLQLQSLGHSLLSPDEFLGFIRMERSVSSGAVLLAFEVYHAEGFRAFWERSSDLGLTGLLFIEPSTVGTEGALTWEEVARLSGDAMEPALLPPGGQGLTAPASKETLVGYTLRVKETITTSHGLLAGNVPGPVRFAAYPDGVGNSVMASVMVSLGMKGIFISGEEGNPFFCDNLSVVRMDAGGRGAEVPLDRYLDTFREAALSW</sequence>
<organism evidence="1 2">
    <name type="scientific">Desulfoluna spongiiphila</name>
    <dbReference type="NCBI Taxonomy" id="419481"/>
    <lineage>
        <taxon>Bacteria</taxon>
        <taxon>Pseudomonadati</taxon>
        <taxon>Thermodesulfobacteriota</taxon>
        <taxon>Desulfobacteria</taxon>
        <taxon>Desulfobacterales</taxon>
        <taxon>Desulfolunaceae</taxon>
        <taxon>Desulfoluna</taxon>
    </lineage>
</organism>
<dbReference type="Proteomes" id="UP000198870">
    <property type="component" value="Unassembled WGS sequence"/>
</dbReference>
<proteinExistence type="predicted"/>
<dbReference type="STRING" id="419481.SAMN05216233_10676"/>
<accession>A0A1G5EKT1</accession>